<keyword evidence="1" id="KW-0472">Membrane</keyword>
<keyword evidence="1" id="KW-1133">Transmembrane helix</keyword>
<gene>
    <name evidence="2" type="ORF">Py17XNL_000801966</name>
</gene>
<sequence>MPSKVCDVFNVINKAIVFDQNSQNYTLNGQLINGYCPNLNCDNDDKKVSSAFITLLTLFNGIPDKETLESDKLAEYAILWLSYILNQKTQNGTITLNDFYTEHIEKHSNYNKKTTDGNDTKINKEVIDKKKDLMNMKINIISNFYDAFKSLCNMHSEIGEENYQCNKCLKNAGDFFEKYEQLQNYSDITEKACPRSSITKNTLISIAIIFVAASILLGVSYKYSLFGFRKRPQKQHLRKKLKK</sequence>
<reference evidence="2" key="1">
    <citation type="submission" date="2023-01" db="EMBL/GenBank/DDBJ databases">
        <title>Long-Read Genome Assembly and Gene Model Annotations for the Rodent Malaria Parasite Plasmodium yoelii 17XNL.</title>
        <authorList>
            <person name="Mitchell G.J."/>
            <person name="Sebastian A."/>
            <person name="Albert I."/>
            <person name="Lindner S.E."/>
        </authorList>
    </citation>
    <scope>NUCLEOTIDE SEQUENCE</scope>
    <source>
        <strain evidence="2">17XNL clone 1.1</strain>
    </source>
</reference>
<evidence type="ECO:0000313" key="3">
    <source>
        <dbReference type="Proteomes" id="UP001054126"/>
    </source>
</evidence>
<evidence type="ECO:0000313" key="2">
    <source>
        <dbReference type="EMBL" id="WBY56979.1"/>
    </source>
</evidence>
<proteinExistence type="predicted"/>
<accession>A0AAE9WR69</accession>
<name>A0AAE9WR69_PLAYO</name>
<protein>
    <submittedName>
        <fullName evidence="2">PIR protein</fullName>
    </submittedName>
</protein>
<keyword evidence="1" id="KW-0812">Transmembrane</keyword>
<dbReference type="InterPro" id="IPR006477">
    <property type="entry name" value="Yir_bir_cir"/>
</dbReference>
<organism evidence="2 3">
    <name type="scientific">Plasmodium yoelii yoelii</name>
    <dbReference type="NCBI Taxonomy" id="73239"/>
    <lineage>
        <taxon>Eukaryota</taxon>
        <taxon>Sar</taxon>
        <taxon>Alveolata</taxon>
        <taxon>Apicomplexa</taxon>
        <taxon>Aconoidasida</taxon>
        <taxon>Haemosporida</taxon>
        <taxon>Plasmodiidae</taxon>
        <taxon>Plasmodium</taxon>
        <taxon>Plasmodium (Vinckeia)</taxon>
    </lineage>
</organism>
<dbReference type="NCBIfam" id="TIGR01590">
    <property type="entry name" value="yir-bir-cir_Pla"/>
    <property type="match status" value="1"/>
</dbReference>
<dbReference type="EMBL" id="CP115532">
    <property type="protein sequence ID" value="WBY56979.1"/>
    <property type="molecule type" value="Genomic_DNA"/>
</dbReference>
<dbReference type="AlphaFoldDB" id="A0AAE9WR69"/>
<dbReference type="Proteomes" id="UP001054126">
    <property type="component" value="Chromosome 8"/>
</dbReference>
<dbReference type="Pfam" id="PF06022">
    <property type="entry name" value="Cir_Bir_Yir"/>
    <property type="match status" value="1"/>
</dbReference>
<evidence type="ECO:0000256" key="1">
    <source>
        <dbReference type="SAM" id="Phobius"/>
    </source>
</evidence>
<feature type="transmembrane region" description="Helical" evidence="1">
    <location>
        <begin position="203"/>
        <end position="221"/>
    </location>
</feature>